<gene>
    <name evidence="1" type="ORF">CVS30_01055</name>
</gene>
<keyword evidence="2" id="KW-1185">Reference proteome</keyword>
<dbReference type="Proteomes" id="UP000247980">
    <property type="component" value="Unassembled WGS sequence"/>
</dbReference>
<dbReference type="EMBL" id="QJVC01000001">
    <property type="protein sequence ID" value="PYI40407.1"/>
    <property type="molecule type" value="Genomic_DNA"/>
</dbReference>
<dbReference type="RefSeq" id="WP_110483719.1">
    <property type="nucleotide sequence ID" value="NZ_QJVC01000001.1"/>
</dbReference>
<comment type="caution">
    <text evidence="1">The sequence shown here is derived from an EMBL/GenBank/DDBJ whole genome shotgun (WGS) entry which is preliminary data.</text>
</comment>
<evidence type="ECO:0000313" key="1">
    <source>
        <dbReference type="EMBL" id="PYI40407.1"/>
    </source>
</evidence>
<proteinExistence type="predicted"/>
<protein>
    <recommendedName>
        <fullName evidence="3">TfoX N-terminal domain-containing protein</fullName>
    </recommendedName>
</protein>
<sequence length="110" mass="11268">MEKAISSPLAVADFEALAADLAGLGVTVGKMFGATSLMVGNKAIGCLHGDGVAFKLGRDSRAHAAALELPGATLFDPSGMGRPFKDWVVAPLACAERWADLGEAAIEAVR</sequence>
<dbReference type="Gene3D" id="3.30.1460.30">
    <property type="entry name" value="YgaC/TfoX-N like chaperone"/>
    <property type="match status" value="1"/>
</dbReference>
<evidence type="ECO:0008006" key="3">
    <source>
        <dbReference type="Google" id="ProtNLM"/>
    </source>
</evidence>
<dbReference type="AlphaFoldDB" id="A0A2V5JJ61"/>
<reference evidence="1 2" key="1">
    <citation type="submission" date="2018-05" db="EMBL/GenBank/DDBJ databases">
        <title>Genetic diversity of glacier-inhabiting Cryobacterium bacteria in China and description of Cryobacterium mengkeensis sp. nov. and Arthrobacter glacialis sp. nov.</title>
        <authorList>
            <person name="Liu Q."/>
            <person name="Xin Y.-H."/>
        </authorList>
    </citation>
    <scope>NUCLEOTIDE SEQUENCE [LARGE SCALE GENOMIC DNA]</scope>
    <source>
        <strain evidence="1 2">B7</strain>
    </source>
</reference>
<name>A0A2V5JJ61_9MICC</name>
<organism evidence="1 2">
    <name type="scientific">Arthrobacter psychrolactophilus</name>
    <dbReference type="NCBI Taxonomy" id="92442"/>
    <lineage>
        <taxon>Bacteria</taxon>
        <taxon>Bacillati</taxon>
        <taxon>Actinomycetota</taxon>
        <taxon>Actinomycetes</taxon>
        <taxon>Micrococcales</taxon>
        <taxon>Micrococcaceae</taxon>
        <taxon>Arthrobacter</taxon>
    </lineage>
</organism>
<accession>A0A2V5JJ61</accession>
<dbReference type="OrthoDB" id="4558596at2"/>
<evidence type="ECO:0000313" key="2">
    <source>
        <dbReference type="Proteomes" id="UP000247980"/>
    </source>
</evidence>